<feature type="transmembrane region" description="Helical" evidence="9">
    <location>
        <begin position="94"/>
        <end position="117"/>
    </location>
</feature>
<dbReference type="EMBL" id="AWQS01000165">
    <property type="protein sequence ID" value="EWT04945.1"/>
    <property type="molecule type" value="Genomic_DNA"/>
</dbReference>
<dbReference type="InterPro" id="IPR004638">
    <property type="entry name" value="EmrB-like"/>
</dbReference>
<dbReference type="PANTHER" id="PTHR23501:SF197">
    <property type="entry name" value="COMD"/>
    <property type="match status" value="1"/>
</dbReference>
<dbReference type="GO" id="GO:0022857">
    <property type="term" value="F:transmembrane transporter activity"/>
    <property type="evidence" value="ECO:0007669"/>
    <property type="project" value="InterPro"/>
</dbReference>
<dbReference type="InterPro" id="IPR036259">
    <property type="entry name" value="MFS_trans_sf"/>
</dbReference>
<feature type="region of interest" description="Disordered" evidence="8">
    <location>
        <begin position="1"/>
        <end position="21"/>
    </location>
</feature>
<dbReference type="PANTHER" id="PTHR23501">
    <property type="entry name" value="MAJOR FACILITATOR SUPERFAMILY"/>
    <property type="match status" value="1"/>
</dbReference>
<keyword evidence="7 9" id="KW-0472">Membrane</keyword>
<dbReference type="PATRIC" id="fig|584657.3.peg.3175"/>
<evidence type="ECO:0000313" key="11">
    <source>
        <dbReference type="EMBL" id="EWT04945.1"/>
    </source>
</evidence>
<evidence type="ECO:0000256" key="3">
    <source>
        <dbReference type="ARBA" id="ARBA00022448"/>
    </source>
</evidence>
<comment type="similarity">
    <text evidence="2">Belongs to the major facilitator superfamily. TCR/Tet family.</text>
</comment>
<keyword evidence="6 9" id="KW-1133">Transmembrane helix</keyword>
<dbReference type="CDD" id="cd17502">
    <property type="entry name" value="MFS_Azr1_MDR_like"/>
    <property type="match status" value="1"/>
</dbReference>
<feature type="transmembrane region" description="Helical" evidence="9">
    <location>
        <begin position="180"/>
        <end position="198"/>
    </location>
</feature>
<evidence type="ECO:0000256" key="1">
    <source>
        <dbReference type="ARBA" id="ARBA00004651"/>
    </source>
</evidence>
<protein>
    <submittedName>
        <fullName evidence="11">Multidrug transporter</fullName>
    </submittedName>
</protein>
<dbReference type="Gene3D" id="1.20.1720.10">
    <property type="entry name" value="Multidrug resistance protein D"/>
    <property type="match status" value="1"/>
</dbReference>
<evidence type="ECO:0000256" key="6">
    <source>
        <dbReference type="ARBA" id="ARBA00022989"/>
    </source>
</evidence>
<evidence type="ECO:0000256" key="2">
    <source>
        <dbReference type="ARBA" id="ARBA00007520"/>
    </source>
</evidence>
<dbReference type="InterPro" id="IPR011701">
    <property type="entry name" value="MFS"/>
</dbReference>
<comment type="subcellular location">
    <subcellularLocation>
        <location evidence="1">Cell membrane</location>
        <topology evidence="1">Multi-pass membrane protein</topology>
    </subcellularLocation>
</comment>
<dbReference type="PRINTS" id="PR01036">
    <property type="entry name" value="TCRTETB"/>
</dbReference>
<sequence>MPDLTSPAETRAAGSSPRETGLDPKARQIFIALMLGMLVASISQTIVGPAMPRIVAELGGMEHYSWLATAAMLVSAIVVPIVGKLSDIYGRRSFYLGGLVVFMLGSILSGAAQSFWWLIAARAIQGAGMGTLMPLSQTIIGDIIPPRQRGKYQGLMGGVFGLSSILGPLAGGFITDHWGWRWLFYVALPIGIFAFFQIAKFLHLDHEEGEVVIDRAGIALLSISLILLLVPTSLGGTTWAWGSPEVIAMYAVGLATLAAFIWVEQRAVEPVLPLRLFRSSIFTFSNIASFMVAVMMFGAMIYIPVYAQGVIGVSATNSGLILMPMSVAMIGLSIIAGLVITKTGRYKLQTLAGIVIMGIGFWLLTRLDYSATAGELTWAMIVFGIGLGIALQVYTLVVQNASQRRDLGVATASTQFFRNVGSTVGTAVFGTIMSSGLAVNIAKHLSPEVRQQMAQSGQQVSAGSVLDPAALKSLPPEVAMGVHHGLADSLHSVFAWGFLPCAVALVATLFIKEIPLRDTVHSADEAGRELLDTMAQRAPQLDELMVPLGREAGQTRTHERLLGLRLDLLADTAMRGDRPLLTKAVTQVGDGDLERGVELLRLTAKMLTTDDLSVAADREQYAVEVACRAKQPGGALDQELKRELALAVTERDAHTVMTTVEPTVAERHEAVDIEALEALGDDLTAAYLVDRYRIRAATGDGRRPDPEPEPVH</sequence>
<feature type="domain" description="Major facilitator superfamily (MFS) profile" evidence="10">
    <location>
        <begin position="29"/>
        <end position="515"/>
    </location>
</feature>
<proteinExistence type="inferred from homology"/>
<organism evidence="11 12">
    <name type="scientific">Intrasporangium chromatireducens Q5-1</name>
    <dbReference type="NCBI Taxonomy" id="584657"/>
    <lineage>
        <taxon>Bacteria</taxon>
        <taxon>Bacillati</taxon>
        <taxon>Actinomycetota</taxon>
        <taxon>Actinomycetes</taxon>
        <taxon>Micrococcales</taxon>
        <taxon>Intrasporangiaceae</taxon>
        <taxon>Intrasporangium</taxon>
    </lineage>
</organism>
<gene>
    <name evidence="11" type="ORF">N864_08565</name>
</gene>
<keyword evidence="5 9" id="KW-0812">Transmembrane</keyword>
<feature type="transmembrane region" description="Helical" evidence="9">
    <location>
        <begin position="63"/>
        <end position="82"/>
    </location>
</feature>
<dbReference type="Proteomes" id="UP000019494">
    <property type="component" value="Unassembled WGS sequence"/>
</dbReference>
<dbReference type="GO" id="GO:0005886">
    <property type="term" value="C:plasma membrane"/>
    <property type="evidence" value="ECO:0007669"/>
    <property type="project" value="UniProtKB-SubCell"/>
</dbReference>
<dbReference type="PROSITE" id="PS00216">
    <property type="entry name" value="SUGAR_TRANSPORT_1"/>
    <property type="match status" value="1"/>
</dbReference>
<evidence type="ECO:0000256" key="9">
    <source>
        <dbReference type="SAM" id="Phobius"/>
    </source>
</evidence>
<dbReference type="FunFam" id="1.20.1720.10:FF:000004">
    <property type="entry name" value="EmrB/QacA family drug resistance transporter"/>
    <property type="match status" value="1"/>
</dbReference>
<feature type="transmembrane region" description="Helical" evidence="9">
    <location>
        <begin position="218"/>
        <end position="241"/>
    </location>
</feature>
<feature type="transmembrane region" description="Helical" evidence="9">
    <location>
        <begin position="155"/>
        <end position="174"/>
    </location>
</feature>
<feature type="transmembrane region" description="Helical" evidence="9">
    <location>
        <begin position="247"/>
        <end position="263"/>
    </location>
</feature>
<dbReference type="RefSeq" id="WP_051518688.1">
    <property type="nucleotide sequence ID" value="NZ_AWQS01000165.1"/>
</dbReference>
<feature type="transmembrane region" description="Helical" evidence="9">
    <location>
        <begin position="29"/>
        <end position="51"/>
    </location>
</feature>
<evidence type="ECO:0000256" key="8">
    <source>
        <dbReference type="SAM" id="MobiDB-lite"/>
    </source>
</evidence>
<feature type="transmembrane region" description="Helical" evidence="9">
    <location>
        <begin position="376"/>
        <end position="398"/>
    </location>
</feature>
<dbReference type="PROSITE" id="PS50850">
    <property type="entry name" value="MFS"/>
    <property type="match status" value="1"/>
</dbReference>
<dbReference type="Gene3D" id="1.20.1250.20">
    <property type="entry name" value="MFS general substrate transporter like domains"/>
    <property type="match status" value="1"/>
</dbReference>
<feature type="transmembrane region" description="Helical" evidence="9">
    <location>
        <begin position="319"/>
        <end position="341"/>
    </location>
</feature>
<dbReference type="SUPFAM" id="SSF103473">
    <property type="entry name" value="MFS general substrate transporter"/>
    <property type="match status" value="1"/>
</dbReference>
<evidence type="ECO:0000256" key="7">
    <source>
        <dbReference type="ARBA" id="ARBA00023136"/>
    </source>
</evidence>
<name>W9GFV4_9MICO</name>
<accession>W9GFV4</accession>
<feature type="transmembrane region" description="Helical" evidence="9">
    <location>
        <begin position="419"/>
        <end position="442"/>
    </location>
</feature>
<reference evidence="12" key="1">
    <citation type="submission" date="2013-08" db="EMBL/GenBank/DDBJ databases">
        <title>Intrasporangium oryzae NRRL B-24470.</title>
        <authorList>
            <person name="Liu H."/>
            <person name="Wang G."/>
        </authorList>
    </citation>
    <scope>NUCLEOTIDE SEQUENCE [LARGE SCALE GENOMIC DNA]</scope>
    <source>
        <strain evidence="12">Q5-1</strain>
    </source>
</reference>
<keyword evidence="12" id="KW-1185">Reference proteome</keyword>
<evidence type="ECO:0000259" key="10">
    <source>
        <dbReference type="PROSITE" id="PS50850"/>
    </source>
</evidence>
<feature type="transmembrane region" description="Helical" evidence="9">
    <location>
        <begin position="493"/>
        <end position="511"/>
    </location>
</feature>
<keyword evidence="4" id="KW-1003">Cell membrane</keyword>
<evidence type="ECO:0000256" key="4">
    <source>
        <dbReference type="ARBA" id="ARBA00022475"/>
    </source>
</evidence>
<dbReference type="Pfam" id="PF07690">
    <property type="entry name" value="MFS_1"/>
    <property type="match status" value="1"/>
</dbReference>
<keyword evidence="3" id="KW-0813">Transport</keyword>
<dbReference type="NCBIfam" id="TIGR00711">
    <property type="entry name" value="efflux_EmrB"/>
    <property type="match status" value="1"/>
</dbReference>
<evidence type="ECO:0000313" key="12">
    <source>
        <dbReference type="Proteomes" id="UP000019494"/>
    </source>
</evidence>
<feature type="transmembrane region" description="Helical" evidence="9">
    <location>
        <begin position="348"/>
        <end position="364"/>
    </location>
</feature>
<dbReference type="InterPro" id="IPR005829">
    <property type="entry name" value="Sugar_transporter_CS"/>
</dbReference>
<dbReference type="OrthoDB" id="7375466at2"/>
<feature type="transmembrane region" description="Helical" evidence="9">
    <location>
        <begin position="284"/>
        <end position="307"/>
    </location>
</feature>
<comment type="caution">
    <text evidence="11">The sequence shown here is derived from an EMBL/GenBank/DDBJ whole genome shotgun (WGS) entry which is preliminary data.</text>
</comment>
<dbReference type="AlphaFoldDB" id="W9GFV4"/>
<dbReference type="InterPro" id="IPR020846">
    <property type="entry name" value="MFS_dom"/>
</dbReference>
<evidence type="ECO:0000256" key="5">
    <source>
        <dbReference type="ARBA" id="ARBA00022692"/>
    </source>
</evidence>